<protein>
    <submittedName>
        <fullName evidence="1">Uncharacterized protein</fullName>
    </submittedName>
</protein>
<evidence type="ECO:0000313" key="1">
    <source>
        <dbReference type="EMBL" id="DAF44798.1"/>
    </source>
</evidence>
<accession>A0A8S5S1C9</accession>
<dbReference type="EMBL" id="BK032511">
    <property type="protein sequence ID" value="DAF44798.1"/>
    <property type="molecule type" value="Genomic_DNA"/>
</dbReference>
<reference evidence="1" key="1">
    <citation type="journal article" date="2021" name="Proc. Natl. Acad. Sci. U.S.A.">
        <title>A Catalog of Tens of Thousands of Viruses from Human Metagenomes Reveals Hidden Associations with Chronic Diseases.</title>
        <authorList>
            <person name="Tisza M.J."/>
            <person name="Buck C.B."/>
        </authorList>
    </citation>
    <scope>NUCLEOTIDE SEQUENCE</scope>
    <source>
        <strain evidence="1">Ct8Lf7</strain>
    </source>
</reference>
<sequence>MKIGDIVYLTEPVRWRKTPDGDWNEYPVGTPLRVIGGSGYRGLDLEFIETGVKMLECTFVQYSRTKP</sequence>
<proteinExistence type="predicted"/>
<name>A0A8S5S1C9_9CAUD</name>
<organism evidence="1">
    <name type="scientific">Podoviridae sp. ct8Lf7</name>
    <dbReference type="NCBI Taxonomy" id="2827723"/>
    <lineage>
        <taxon>Viruses</taxon>
        <taxon>Duplodnaviria</taxon>
        <taxon>Heunggongvirae</taxon>
        <taxon>Uroviricota</taxon>
        <taxon>Caudoviricetes</taxon>
    </lineage>
</organism>